<proteinExistence type="inferred from homology"/>
<keyword evidence="2" id="KW-0645">Protease</keyword>
<comment type="caution">
    <text evidence="6">The sequence shown here is derived from an EMBL/GenBank/DDBJ whole genome shotgun (WGS) entry which is preliminary data.</text>
</comment>
<dbReference type="Gene3D" id="3.40.50.1820">
    <property type="entry name" value="alpha/beta hydrolase"/>
    <property type="match status" value="1"/>
</dbReference>
<dbReference type="Pfam" id="PF05577">
    <property type="entry name" value="Peptidase_S28"/>
    <property type="match status" value="1"/>
</dbReference>
<evidence type="ECO:0000313" key="6">
    <source>
        <dbReference type="EMBL" id="GMT21976.1"/>
    </source>
</evidence>
<accession>A0AAV5VQV7</accession>
<dbReference type="InterPro" id="IPR029058">
    <property type="entry name" value="AB_hydrolase_fold"/>
</dbReference>
<organism evidence="6 7">
    <name type="scientific">Pristionchus fissidentatus</name>
    <dbReference type="NCBI Taxonomy" id="1538716"/>
    <lineage>
        <taxon>Eukaryota</taxon>
        <taxon>Metazoa</taxon>
        <taxon>Ecdysozoa</taxon>
        <taxon>Nematoda</taxon>
        <taxon>Chromadorea</taxon>
        <taxon>Rhabditida</taxon>
        <taxon>Rhabditina</taxon>
        <taxon>Diplogasteromorpha</taxon>
        <taxon>Diplogasteroidea</taxon>
        <taxon>Neodiplogasteridae</taxon>
        <taxon>Pristionchus</taxon>
    </lineage>
</organism>
<protein>
    <recommendedName>
        <fullName evidence="8">Peptidase</fullName>
    </recommendedName>
</protein>
<evidence type="ECO:0000313" key="7">
    <source>
        <dbReference type="Proteomes" id="UP001432322"/>
    </source>
</evidence>
<name>A0AAV5VQV7_9BILA</name>
<evidence type="ECO:0000256" key="5">
    <source>
        <dbReference type="ARBA" id="ARBA00023180"/>
    </source>
</evidence>
<evidence type="ECO:0008006" key="8">
    <source>
        <dbReference type="Google" id="ProtNLM"/>
    </source>
</evidence>
<feature type="non-terminal residue" evidence="6">
    <location>
        <position position="1"/>
    </location>
</feature>
<reference evidence="6" key="1">
    <citation type="submission" date="2023-10" db="EMBL/GenBank/DDBJ databases">
        <title>Genome assembly of Pristionchus species.</title>
        <authorList>
            <person name="Yoshida K."/>
            <person name="Sommer R.J."/>
        </authorList>
    </citation>
    <scope>NUCLEOTIDE SEQUENCE</scope>
    <source>
        <strain evidence="6">RS5133</strain>
    </source>
</reference>
<dbReference type="GO" id="GO:0008239">
    <property type="term" value="F:dipeptidyl-peptidase activity"/>
    <property type="evidence" value="ECO:0007669"/>
    <property type="project" value="TreeGrafter"/>
</dbReference>
<sequence>TDNVGMRPLQLDSTVDLPLTDSVVSCSKPKIVRKRSLDISSDTSGKWNYLDGGRPRRFTGMGGPSLLRPSSQDQNNTLLEPLVQQWIEQSWDHFNANEERTFKQKWWFNDKFGSSEAPNFLMIGGEGVEDADHYLGNETVTWVKMAKEFGANLFLLEHRYYGESKLGTNDLQYLTAEQMLHDVATFIRTRQVKENLAGPW</sequence>
<evidence type="ECO:0000256" key="1">
    <source>
        <dbReference type="ARBA" id="ARBA00011079"/>
    </source>
</evidence>
<keyword evidence="5" id="KW-0325">Glycoprotein</keyword>
<dbReference type="InterPro" id="IPR008758">
    <property type="entry name" value="Peptidase_S28"/>
</dbReference>
<gene>
    <name evidence="6" type="ORF">PFISCL1PPCAC_13273</name>
</gene>
<dbReference type="EMBL" id="BTSY01000004">
    <property type="protein sequence ID" value="GMT21976.1"/>
    <property type="molecule type" value="Genomic_DNA"/>
</dbReference>
<keyword evidence="7" id="KW-1185">Reference proteome</keyword>
<keyword evidence="3" id="KW-0732">Signal</keyword>
<dbReference type="AlphaFoldDB" id="A0AAV5VQV7"/>
<evidence type="ECO:0000256" key="4">
    <source>
        <dbReference type="ARBA" id="ARBA00022801"/>
    </source>
</evidence>
<dbReference type="PANTHER" id="PTHR11010">
    <property type="entry name" value="PROTEASE S28 PRO-X CARBOXYPEPTIDASE-RELATED"/>
    <property type="match status" value="1"/>
</dbReference>
<feature type="non-terminal residue" evidence="6">
    <location>
        <position position="200"/>
    </location>
</feature>
<dbReference type="Proteomes" id="UP001432322">
    <property type="component" value="Unassembled WGS sequence"/>
</dbReference>
<comment type="similarity">
    <text evidence="1">Belongs to the peptidase S28 family.</text>
</comment>
<evidence type="ECO:0000256" key="3">
    <source>
        <dbReference type="ARBA" id="ARBA00022729"/>
    </source>
</evidence>
<dbReference type="GO" id="GO:0006508">
    <property type="term" value="P:proteolysis"/>
    <property type="evidence" value="ECO:0007669"/>
    <property type="project" value="UniProtKB-KW"/>
</dbReference>
<keyword evidence="4" id="KW-0378">Hydrolase</keyword>
<evidence type="ECO:0000256" key="2">
    <source>
        <dbReference type="ARBA" id="ARBA00022670"/>
    </source>
</evidence>
<dbReference type="GO" id="GO:0070008">
    <property type="term" value="F:serine-type exopeptidase activity"/>
    <property type="evidence" value="ECO:0007669"/>
    <property type="project" value="InterPro"/>
</dbReference>
<dbReference type="PANTHER" id="PTHR11010:SF117">
    <property type="entry name" value="SERINE PROTEASE 16"/>
    <property type="match status" value="1"/>
</dbReference>